<evidence type="ECO:0000256" key="1">
    <source>
        <dbReference type="SAM" id="MobiDB-lite"/>
    </source>
</evidence>
<gene>
    <name evidence="2" type="ORF">DFP94_11059</name>
</gene>
<accession>A0A369B8S8</accession>
<keyword evidence="3" id="KW-1185">Reference proteome</keyword>
<protein>
    <submittedName>
        <fullName evidence="2">Uncharacterized protein</fullName>
    </submittedName>
</protein>
<dbReference type="AlphaFoldDB" id="A0A369B8S8"/>
<reference evidence="2 3" key="1">
    <citation type="submission" date="2018-07" db="EMBL/GenBank/DDBJ databases">
        <title>Genomic Encyclopedia of Type Strains, Phase III (KMG-III): the genomes of soil and plant-associated and newly described type strains.</title>
        <authorList>
            <person name="Whitman W."/>
        </authorList>
    </citation>
    <scope>NUCLEOTIDE SEQUENCE [LARGE SCALE GENOMIC DNA]</scope>
    <source>
        <strain evidence="2 3">CECT 8333</strain>
    </source>
</reference>
<feature type="region of interest" description="Disordered" evidence="1">
    <location>
        <begin position="17"/>
        <end position="36"/>
    </location>
</feature>
<name>A0A369B8S8_9BACL</name>
<evidence type="ECO:0000313" key="3">
    <source>
        <dbReference type="Proteomes" id="UP000253090"/>
    </source>
</evidence>
<evidence type="ECO:0000313" key="2">
    <source>
        <dbReference type="EMBL" id="RCX16998.1"/>
    </source>
</evidence>
<proteinExistence type="predicted"/>
<dbReference type="Proteomes" id="UP000253090">
    <property type="component" value="Unassembled WGS sequence"/>
</dbReference>
<dbReference type="EMBL" id="QPJW01000010">
    <property type="protein sequence ID" value="RCX16998.1"/>
    <property type="molecule type" value="Genomic_DNA"/>
</dbReference>
<comment type="caution">
    <text evidence="2">The sequence shown here is derived from an EMBL/GenBank/DDBJ whole genome shotgun (WGS) entry which is preliminary data.</text>
</comment>
<organism evidence="2 3">
    <name type="scientific">Fontibacillus phaseoli</name>
    <dbReference type="NCBI Taxonomy" id="1416533"/>
    <lineage>
        <taxon>Bacteria</taxon>
        <taxon>Bacillati</taxon>
        <taxon>Bacillota</taxon>
        <taxon>Bacilli</taxon>
        <taxon>Bacillales</taxon>
        <taxon>Paenibacillaceae</taxon>
        <taxon>Fontibacillus</taxon>
    </lineage>
</organism>
<sequence>MTIPGLTSHAELKMELPELGPKSLNTKKDLRPKKGV</sequence>